<comment type="caution">
    <text evidence="2">The sequence shown here is derived from an EMBL/GenBank/DDBJ whole genome shotgun (WGS) entry which is preliminary data.</text>
</comment>
<dbReference type="SUPFAM" id="SSF53756">
    <property type="entry name" value="UDP-Glycosyltransferase/glycogen phosphorylase"/>
    <property type="match status" value="1"/>
</dbReference>
<dbReference type="Gene3D" id="3.40.50.2000">
    <property type="entry name" value="Glycogen Phosphorylase B"/>
    <property type="match status" value="1"/>
</dbReference>
<dbReference type="HOGENOM" id="CLU_2000971_0_0_9"/>
<dbReference type="EMBL" id="ACGV01000200">
    <property type="protein sequence ID" value="EEJ39686.1"/>
    <property type="molecule type" value="Genomic_DNA"/>
</dbReference>
<evidence type="ECO:0000313" key="2">
    <source>
        <dbReference type="EMBL" id="EEJ39686.1"/>
    </source>
</evidence>
<feature type="domain" description="Glycosyl transferase family 1" evidence="1">
    <location>
        <begin position="1"/>
        <end position="120"/>
    </location>
</feature>
<dbReference type="InterPro" id="IPR001296">
    <property type="entry name" value="Glyco_trans_1"/>
</dbReference>
<dbReference type="PANTHER" id="PTHR12526">
    <property type="entry name" value="GLYCOSYLTRANSFERASE"/>
    <property type="match status" value="1"/>
</dbReference>
<protein>
    <submittedName>
        <fullName evidence="2">Glycosyltransferase, group 1 family protein</fullName>
        <ecNumber evidence="2">2.4.-.-</ecNumber>
    </submittedName>
</protein>
<dbReference type="EC" id="2.4.-.-" evidence="2"/>
<dbReference type="Proteomes" id="UP000004483">
    <property type="component" value="Unassembled WGS sequence"/>
</dbReference>
<reference evidence="2 3" key="1">
    <citation type="submission" date="2009-01" db="EMBL/GenBank/DDBJ databases">
        <authorList>
            <person name="Qin X."/>
            <person name="Bachman B."/>
            <person name="Battles P."/>
            <person name="Bell A."/>
            <person name="Bess C."/>
            <person name="Bickham C."/>
            <person name="Chaboub L."/>
            <person name="Chen D."/>
            <person name="Coyle M."/>
            <person name="Deiros D.R."/>
            <person name="Dinh H."/>
            <person name="Forbes L."/>
            <person name="Fowler G."/>
            <person name="Francisco L."/>
            <person name="Fu Q."/>
            <person name="Gubbala S."/>
            <person name="Hale W."/>
            <person name="Han Y."/>
            <person name="Hemphill L."/>
            <person name="Highlander S.K."/>
            <person name="Hirani K."/>
            <person name="Hogues M."/>
            <person name="Jackson L."/>
            <person name="Jakkamsetti A."/>
            <person name="Javaid M."/>
            <person name="Jiang H."/>
            <person name="Korchina V."/>
            <person name="Kovar C."/>
            <person name="Lara F."/>
            <person name="Lee S."/>
            <person name="Mata R."/>
            <person name="Mathew T."/>
            <person name="Moen C."/>
            <person name="Morales K."/>
            <person name="Munidasa M."/>
            <person name="Nazareth L."/>
            <person name="Ngo R."/>
            <person name="Nguyen L."/>
            <person name="Okwuonu G."/>
            <person name="Ongeri F."/>
            <person name="Patil S."/>
            <person name="Petrosino J."/>
            <person name="Pham C."/>
            <person name="Pham P."/>
            <person name="Pu L.-L."/>
            <person name="Puazo M."/>
            <person name="Raj R."/>
            <person name="Reid J."/>
            <person name="Rouhana J."/>
            <person name="Saada N."/>
            <person name="Shang Y."/>
            <person name="Simmons D."/>
            <person name="Thornton R."/>
            <person name="Warren J."/>
            <person name="Weissenberger G."/>
            <person name="Zhang J."/>
            <person name="Zhang L."/>
            <person name="Zhou C."/>
            <person name="Zhu D."/>
            <person name="Muzny D."/>
            <person name="Worley K."/>
            <person name="Gibbs R."/>
        </authorList>
    </citation>
    <scope>NUCLEOTIDE SEQUENCE [LARGE SCALE GENOMIC DNA]</scope>
    <source>
        <strain evidence="2 3">ATCC 49540</strain>
    </source>
</reference>
<organism evidence="2 3">
    <name type="scientific">Limosilactobacillus vaginalis DSM 5837 = ATCC 49540</name>
    <dbReference type="NCBI Taxonomy" id="1423814"/>
    <lineage>
        <taxon>Bacteria</taxon>
        <taxon>Bacillati</taxon>
        <taxon>Bacillota</taxon>
        <taxon>Bacilli</taxon>
        <taxon>Lactobacillales</taxon>
        <taxon>Lactobacillaceae</taxon>
        <taxon>Limosilactobacillus</taxon>
    </lineage>
</organism>
<dbReference type="AlphaFoldDB" id="C2EWN0"/>
<sequence>MVARFSKQKDQETLIRAVKELPSDKYQLTFVGAGETLQQNQRLVSKFNLESNVKFIGFREDINKVLEKKDIFVLSTHYEGLPISIIEAMAYGLPVLATDVGGNSEMVKNNINGFLFSSKNELVRK</sequence>
<dbReference type="GO" id="GO:0016757">
    <property type="term" value="F:glycosyltransferase activity"/>
    <property type="evidence" value="ECO:0007669"/>
    <property type="project" value="UniProtKB-KW"/>
</dbReference>
<feature type="non-terminal residue" evidence="2">
    <location>
        <position position="125"/>
    </location>
</feature>
<evidence type="ECO:0000259" key="1">
    <source>
        <dbReference type="Pfam" id="PF00534"/>
    </source>
</evidence>
<name>C2EWN0_9LACO</name>
<accession>C2EWN0</accession>
<keyword evidence="2" id="KW-0328">Glycosyltransferase</keyword>
<dbReference type="eggNOG" id="COG0438">
    <property type="taxonomic scope" value="Bacteria"/>
</dbReference>
<dbReference type="Pfam" id="PF00534">
    <property type="entry name" value="Glycos_transf_1"/>
    <property type="match status" value="1"/>
</dbReference>
<proteinExistence type="predicted"/>
<dbReference type="STRING" id="1423814.HMPREF0549_1866"/>
<evidence type="ECO:0000313" key="3">
    <source>
        <dbReference type="Proteomes" id="UP000004483"/>
    </source>
</evidence>
<gene>
    <name evidence="2" type="ORF">HMPREF0549_1866</name>
</gene>
<keyword evidence="2" id="KW-0808">Transferase</keyword>